<evidence type="ECO:0000256" key="3">
    <source>
        <dbReference type="ARBA" id="ARBA00022448"/>
    </source>
</evidence>
<evidence type="ECO:0000256" key="5">
    <source>
        <dbReference type="ARBA" id="ARBA00022989"/>
    </source>
</evidence>
<keyword evidence="9" id="KW-0407">Ion channel</keyword>
<dbReference type="Proteomes" id="UP000594263">
    <property type="component" value="Unplaced"/>
</dbReference>
<keyword evidence="5 10" id="KW-1133">Transmembrane helix</keyword>
<dbReference type="Gene3D" id="1.10.287.630">
    <property type="entry name" value="Helix hairpin bin"/>
    <property type="match status" value="1"/>
</dbReference>
<dbReference type="InterPro" id="IPR018490">
    <property type="entry name" value="cNMP-bd_dom_sf"/>
</dbReference>
<evidence type="ECO:0000256" key="6">
    <source>
        <dbReference type="ARBA" id="ARBA00023065"/>
    </source>
</evidence>
<dbReference type="EnsemblPlants" id="Kaladp0053s0459.1.v1.1">
    <property type="protein sequence ID" value="Kaladp0053s0459.1.v1.1"/>
    <property type="gene ID" value="Kaladp0053s0459.v1.1"/>
</dbReference>
<dbReference type="PROSITE" id="PS50042">
    <property type="entry name" value="CNMP_BINDING_3"/>
    <property type="match status" value="1"/>
</dbReference>
<keyword evidence="13" id="KW-1185">Reference proteome</keyword>
<feature type="transmembrane region" description="Helical" evidence="10">
    <location>
        <begin position="362"/>
        <end position="387"/>
    </location>
</feature>
<accession>A0A7N0U3S7</accession>
<reference evidence="12" key="1">
    <citation type="submission" date="2021-01" db="UniProtKB">
        <authorList>
            <consortium name="EnsemblPlants"/>
        </authorList>
    </citation>
    <scope>IDENTIFICATION</scope>
</reference>
<organism evidence="12 13">
    <name type="scientific">Kalanchoe fedtschenkoi</name>
    <name type="common">Lavender scallops</name>
    <name type="synonym">South American air plant</name>
    <dbReference type="NCBI Taxonomy" id="63787"/>
    <lineage>
        <taxon>Eukaryota</taxon>
        <taxon>Viridiplantae</taxon>
        <taxon>Streptophyta</taxon>
        <taxon>Embryophyta</taxon>
        <taxon>Tracheophyta</taxon>
        <taxon>Spermatophyta</taxon>
        <taxon>Magnoliopsida</taxon>
        <taxon>eudicotyledons</taxon>
        <taxon>Gunneridae</taxon>
        <taxon>Pentapetalae</taxon>
        <taxon>Saxifragales</taxon>
        <taxon>Crassulaceae</taxon>
        <taxon>Kalanchoe</taxon>
    </lineage>
</organism>
<evidence type="ECO:0000256" key="10">
    <source>
        <dbReference type="SAM" id="Phobius"/>
    </source>
</evidence>
<evidence type="ECO:0000313" key="13">
    <source>
        <dbReference type="Proteomes" id="UP000594263"/>
    </source>
</evidence>
<dbReference type="Gene3D" id="2.60.120.10">
    <property type="entry name" value="Jelly Rolls"/>
    <property type="match status" value="1"/>
</dbReference>
<comment type="similarity">
    <text evidence="2">Belongs to the cyclic nucleotide-gated cation channel (TC 1.A.1.5) family.</text>
</comment>
<dbReference type="Gramene" id="Kaladp0053s0459.1.v1.1">
    <property type="protein sequence ID" value="Kaladp0053s0459.1.v1.1"/>
    <property type="gene ID" value="Kaladp0053s0459.v1.1"/>
</dbReference>
<feature type="domain" description="Cyclic nucleotide-binding" evidence="11">
    <location>
        <begin position="589"/>
        <end position="657"/>
    </location>
</feature>
<proteinExistence type="inferred from homology"/>
<dbReference type="GO" id="GO:0005216">
    <property type="term" value="F:monoatomic ion channel activity"/>
    <property type="evidence" value="ECO:0007669"/>
    <property type="project" value="InterPro"/>
</dbReference>
<dbReference type="PANTHER" id="PTHR45651">
    <property type="entry name" value="CYCLIC NUCLEOTIDE-GATED ION CHANNEL 15-RELATED-RELATED"/>
    <property type="match status" value="1"/>
</dbReference>
<dbReference type="Gene3D" id="1.10.287.70">
    <property type="match status" value="1"/>
</dbReference>
<dbReference type="SUPFAM" id="SSF81324">
    <property type="entry name" value="Voltage-gated potassium channels"/>
    <property type="match status" value="1"/>
</dbReference>
<evidence type="ECO:0000256" key="7">
    <source>
        <dbReference type="ARBA" id="ARBA00023136"/>
    </source>
</evidence>
<feature type="transmembrane region" description="Helical" evidence="10">
    <location>
        <begin position="198"/>
        <end position="219"/>
    </location>
</feature>
<evidence type="ECO:0000256" key="1">
    <source>
        <dbReference type="ARBA" id="ARBA00004141"/>
    </source>
</evidence>
<comment type="subcellular location">
    <subcellularLocation>
        <location evidence="1">Membrane</location>
        <topology evidence="1">Multi-pass membrane protein</topology>
    </subcellularLocation>
</comment>
<dbReference type="OMA" id="CIRIDEK"/>
<feature type="transmembrane region" description="Helical" evidence="10">
    <location>
        <begin position="294"/>
        <end position="312"/>
    </location>
</feature>
<dbReference type="CDD" id="cd00038">
    <property type="entry name" value="CAP_ED"/>
    <property type="match status" value="1"/>
</dbReference>
<keyword evidence="7 10" id="KW-0472">Membrane</keyword>
<evidence type="ECO:0000256" key="9">
    <source>
        <dbReference type="ARBA" id="ARBA00023303"/>
    </source>
</evidence>
<feature type="transmembrane region" description="Helical" evidence="10">
    <location>
        <begin position="481"/>
        <end position="504"/>
    </location>
</feature>
<keyword evidence="4 10" id="KW-0812">Transmembrane</keyword>
<dbReference type="AlphaFoldDB" id="A0A7N0U3S7"/>
<evidence type="ECO:0000256" key="2">
    <source>
        <dbReference type="ARBA" id="ARBA00010486"/>
    </source>
</evidence>
<keyword evidence="8" id="KW-1071">Ligand-gated ion channel</keyword>
<dbReference type="SUPFAM" id="SSF51206">
    <property type="entry name" value="cAMP-binding domain-like"/>
    <property type="match status" value="1"/>
</dbReference>
<evidence type="ECO:0000256" key="4">
    <source>
        <dbReference type="ARBA" id="ARBA00022692"/>
    </source>
</evidence>
<dbReference type="PANTHER" id="PTHR45651:SF11">
    <property type="entry name" value="CYCLIC NUCLEOTIDE-GATED ION CHANNEL 20, CHLOROPLASTIC-RELATED"/>
    <property type="match status" value="1"/>
</dbReference>
<evidence type="ECO:0000259" key="11">
    <source>
        <dbReference type="PROSITE" id="PS50042"/>
    </source>
</evidence>
<dbReference type="GO" id="GO:0016020">
    <property type="term" value="C:membrane"/>
    <property type="evidence" value="ECO:0007669"/>
    <property type="project" value="UniProtKB-SubCell"/>
</dbReference>
<dbReference type="InterPro" id="IPR000595">
    <property type="entry name" value="cNMP-bd_dom"/>
</dbReference>
<dbReference type="InterPro" id="IPR014710">
    <property type="entry name" value="RmlC-like_jellyroll"/>
</dbReference>
<keyword evidence="3" id="KW-0813">Transport</keyword>
<protein>
    <recommendedName>
        <fullName evidence="11">Cyclic nucleotide-binding domain-containing protein</fullName>
    </recommendedName>
</protein>
<keyword evidence="6" id="KW-0406">Ion transport</keyword>
<dbReference type="InterPro" id="IPR005821">
    <property type="entry name" value="Ion_trans_dom"/>
</dbReference>
<dbReference type="Pfam" id="PF00520">
    <property type="entry name" value="Ion_trans"/>
    <property type="match status" value="1"/>
</dbReference>
<evidence type="ECO:0000256" key="8">
    <source>
        <dbReference type="ARBA" id="ARBA00023286"/>
    </source>
</evidence>
<sequence>MSAIEEDALLPLSSCRYAKAADHWEKPQNFTEQKRCWPTSTPKYSDKSFDYENQLVCYTGPLRSPKKAPVMPVTMSGPIYYGDKADNSLKPSRTDSKENKTVVDQHEHLLRSGPLGVCNDPYCSICPTHFHNNSKAMQEKHGKDQKQAKADLKLLLQFQNNLHGEAGSWSRRFFSNLRQHIPGVINPHSKFMQRWNRFFVISCLLAIFVDPLFFFLLTVKKENKCLDFDWRLAKVVVLFRSATDFIYLLHMLLQVTSDNCQFKLAYILPESQVVGAGVLVDHPKKIARNYLRKGFWIDLAVVLPLPQIMILLKQPNLLDFAGANETKNVLRAIVLIQYLPRFYRFLPLLAGQSANGFIFESAWANFVINLFAFVLAGHLVGSGWYLFGLQRVNQCLRDACHKSQLSPCKHLIDCGNNQNPDYWRNNSRANSCFDKEGFPYGIYVQAVNLTTERSVATRYTYSLFWGFQQISTVAGNQIPSYFIWEVLFTMAIVGLGLLLFALLIGNMHNFLQALGRRRLEMMLRRRDVDLWMSHRRLPVELRRKVRAAERYNWTASRGVDEEMLMANLPEDLQTGIRRHLFKFLKKVRILSVMDEPILDSISEKLRHRTYIRGGHILVPGDPIKRITFIVRGILESVGEDGIGVQLSEGDVCGQELLSWCLEHSSVSKDTKKWRTARQRPISNRT</sequence>
<evidence type="ECO:0000313" key="12">
    <source>
        <dbReference type="EnsemblPlants" id="Kaladp0053s0459.1.v1.1"/>
    </source>
</evidence>
<name>A0A7N0U3S7_KALFE</name>